<evidence type="ECO:0000256" key="3">
    <source>
        <dbReference type="ARBA" id="ARBA00022821"/>
    </source>
</evidence>
<feature type="domain" description="Disease resistance N-terminal" evidence="7">
    <location>
        <begin position="43"/>
        <end position="123"/>
    </location>
</feature>
<evidence type="ECO:0000313" key="9">
    <source>
        <dbReference type="Proteomes" id="UP001153076"/>
    </source>
</evidence>
<keyword evidence="9" id="KW-1185">Reference proteome</keyword>
<proteinExistence type="predicted"/>
<keyword evidence="4" id="KW-0067">ATP-binding</keyword>
<dbReference type="AlphaFoldDB" id="A0A9Q1QBU6"/>
<evidence type="ECO:0000256" key="1">
    <source>
        <dbReference type="ARBA" id="ARBA00022737"/>
    </source>
</evidence>
<dbReference type="InterPro" id="IPR042197">
    <property type="entry name" value="Apaf_helical"/>
</dbReference>
<dbReference type="SUPFAM" id="SSF52047">
    <property type="entry name" value="RNI-like"/>
    <property type="match status" value="1"/>
</dbReference>
<evidence type="ECO:0008006" key="10">
    <source>
        <dbReference type="Google" id="ProtNLM"/>
    </source>
</evidence>
<dbReference type="PROSITE" id="PS51450">
    <property type="entry name" value="LRR"/>
    <property type="match status" value="1"/>
</dbReference>
<keyword evidence="2" id="KW-0547">Nucleotide-binding</keyword>
<dbReference type="InterPro" id="IPR002182">
    <property type="entry name" value="NB-ARC"/>
</dbReference>
<dbReference type="SUPFAM" id="SSF52540">
    <property type="entry name" value="P-loop containing nucleoside triphosphate hydrolases"/>
    <property type="match status" value="1"/>
</dbReference>
<evidence type="ECO:0000256" key="5">
    <source>
        <dbReference type="SAM" id="SignalP"/>
    </source>
</evidence>
<dbReference type="PRINTS" id="PR00364">
    <property type="entry name" value="DISEASERSIST"/>
</dbReference>
<protein>
    <recommendedName>
        <fullName evidence="10">NB-ARC domain-containing protein</fullName>
    </recommendedName>
</protein>
<dbReference type="Proteomes" id="UP001153076">
    <property type="component" value="Unassembled WGS sequence"/>
</dbReference>
<feature type="chain" id="PRO_5040465306" description="NB-ARC domain-containing protein" evidence="5">
    <location>
        <begin position="18"/>
        <end position="488"/>
    </location>
</feature>
<dbReference type="InterPro" id="IPR041118">
    <property type="entry name" value="Rx_N"/>
</dbReference>
<dbReference type="OrthoDB" id="5279713at2759"/>
<gene>
    <name evidence="8" type="ORF">Cgig2_028351</name>
</gene>
<dbReference type="Pfam" id="PF18052">
    <property type="entry name" value="Rx_N"/>
    <property type="match status" value="1"/>
</dbReference>
<evidence type="ECO:0000313" key="8">
    <source>
        <dbReference type="EMBL" id="KAJ8435165.1"/>
    </source>
</evidence>
<feature type="domain" description="NB-ARC" evidence="6">
    <location>
        <begin position="226"/>
        <end position="323"/>
    </location>
</feature>
<dbReference type="InterPro" id="IPR032675">
    <property type="entry name" value="LRR_dom_sf"/>
</dbReference>
<sequence>MLCFMFVLNVFELVALPQKLKKSQRKRQKKKMAEALASEFAQLLGEKLFTSALNEIHFAAGINSHVKSLADRKAMIEALLIDTDAMQESSSPLLQLQLEKLSCVLEKIDDLLDEKAITYQLKQLARFKNRVCWFFSFDMNPVVSLCRDVKQVRALNKELHSITNDRALLANYILSKLTKPKPREENGSHTITEEIIGRDTDMENIITTLFDPSSSFFNIIASATREARRRDFGMDEVQCRLREQIEGKKFLLVLDDIWDDDRSLSIKWEELRKALVCSGAGSKVLISTRDERVARTMGCTHPYKLEDLGKEDSWLLFRKATSPHHAKLEQGLEEIGREILERCPKVPLVIRAIGALLREEKPNKHRWQAFRDGPLRYLSLTVPDFIQSLKLSYNQLGLRLKLCFAYCSLFPRGMSLTRLDCSVFSISGNLPHFLHKNEEKLQSLVICNLSQIKNAGLGELPQSLGKLIHLRYLDLSDNGFEKLPDSTG</sequence>
<name>A0A9Q1QBU6_9CARY</name>
<dbReference type="GO" id="GO:0005524">
    <property type="term" value="F:ATP binding"/>
    <property type="evidence" value="ECO:0007669"/>
    <property type="project" value="UniProtKB-KW"/>
</dbReference>
<evidence type="ECO:0000256" key="2">
    <source>
        <dbReference type="ARBA" id="ARBA00022741"/>
    </source>
</evidence>
<dbReference type="GO" id="GO:0051707">
    <property type="term" value="P:response to other organism"/>
    <property type="evidence" value="ECO:0007669"/>
    <property type="project" value="UniProtKB-ARBA"/>
</dbReference>
<dbReference type="Gene3D" id="1.20.5.4130">
    <property type="match status" value="1"/>
</dbReference>
<dbReference type="InterPro" id="IPR001611">
    <property type="entry name" value="Leu-rich_rpt"/>
</dbReference>
<dbReference type="Gene3D" id="3.40.50.300">
    <property type="entry name" value="P-loop containing nucleotide triphosphate hydrolases"/>
    <property type="match status" value="1"/>
</dbReference>
<evidence type="ECO:0000256" key="4">
    <source>
        <dbReference type="ARBA" id="ARBA00022840"/>
    </source>
</evidence>
<dbReference type="GO" id="GO:0006952">
    <property type="term" value="P:defense response"/>
    <property type="evidence" value="ECO:0007669"/>
    <property type="project" value="UniProtKB-KW"/>
</dbReference>
<keyword evidence="3" id="KW-0611">Plant defense</keyword>
<keyword evidence="5" id="KW-0732">Signal</keyword>
<dbReference type="Pfam" id="PF00931">
    <property type="entry name" value="NB-ARC"/>
    <property type="match status" value="1"/>
</dbReference>
<reference evidence="8" key="1">
    <citation type="submission" date="2022-04" db="EMBL/GenBank/DDBJ databases">
        <title>Carnegiea gigantea Genome sequencing and assembly v2.</title>
        <authorList>
            <person name="Copetti D."/>
            <person name="Sanderson M.J."/>
            <person name="Burquez A."/>
            <person name="Wojciechowski M.F."/>
        </authorList>
    </citation>
    <scope>NUCLEOTIDE SEQUENCE</scope>
    <source>
        <strain evidence="8">SGP5-SGP5p</strain>
        <tissue evidence="8">Aerial part</tissue>
    </source>
</reference>
<organism evidence="8 9">
    <name type="scientific">Carnegiea gigantea</name>
    <dbReference type="NCBI Taxonomy" id="171969"/>
    <lineage>
        <taxon>Eukaryota</taxon>
        <taxon>Viridiplantae</taxon>
        <taxon>Streptophyta</taxon>
        <taxon>Embryophyta</taxon>
        <taxon>Tracheophyta</taxon>
        <taxon>Spermatophyta</taxon>
        <taxon>Magnoliopsida</taxon>
        <taxon>eudicotyledons</taxon>
        <taxon>Gunneridae</taxon>
        <taxon>Pentapetalae</taxon>
        <taxon>Caryophyllales</taxon>
        <taxon>Cactineae</taxon>
        <taxon>Cactaceae</taxon>
        <taxon>Cactoideae</taxon>
        <taxon>Echinocereeae</taxon>
        <taxon>Carnegiea</taxon>
    </lineage>
</organism>
<dbReference type="PANTHER" id="PTHR36766">
    <property type="entry name" value="PLANT BROAD-SPECTRUM MILDEW RESISTANCE PROTEIN RPW8"/>
    <property type="match status" value="1"/>
</dbReference>
<dbReference type="InterPro" id="IPR027417">
    <property type="entry name" value="P-loop_NTPase"/>
</dbReference>
<dbReference type="Gene3D" id="3.80.10.10">
    <property type="entry name" value="Ribonuclease Inhibitor"/>
    <property type="match status" value="1"/>
</dbReference>
<dbReference type="EMBL" id="JAKOGI010000428">
    <property type="protein sequence ID" value="KAJ8435165.1"/>
    <property type="molecule type" value="Genomic_DNA"/>
</dbReference>
<dbReference type="Gene3D" id="1.10.8.430">
    <property type="entry name" value="Helical domain of apoptotic protease-activating factors"/>
    <property type="match status" value="1"/>
</dbReference>
<dbReference type="GO" id="GO:0043531">
    <property type="term" value="F:ADP binding"/>
    <property type="evidence" value="ECO:0007669"/>
    <property type="project" value="InterPro"/>
</dbReference>
<evidence type="ECO:0000259" key="6">
    <source>
        <dbReference type="Pfam" id="PF00931"/>
    </source>
</evidence>
<comment type="caution">
    <text evidence="8">The sequence shown here is derived from an EMBL/GenBank/DDBJ whole genome shotgun (WGS) entry which is preliminary data.</text>
</comment>
<evidence type="ECO:0000259" key="7">
    <source>
        <dbReference type="Pfam" id="PF18052"/>
    </source>
</evidence>
<accession>A0A9Q1QBU6</accession>
<dbReference type="PANTHER" id="PTHR36766:SF40">
    <property type="entry name" value="DISEASE RESISTANCE PROTEIN RGA3"/>
    <property type="match status" value="1"/>
</dbReference>
<keyword evidence="1" id="KW-0677">Repeat</keyword>
<feature type="signal peptide" evidence="5">
    <location>
        <begin position="1"/>
        <end position="17"/>
    </location>
</feature>